<dbReference type="Gene3D" id="2.30.39.10">
    <property type="entry name" value="Alpha-1-antitrypsin, domain 1"/>
    <property type="match status" value="1"/>
</dbReference>
<protein>
    <recommendedName>
        <fullName evidence="2">Serpin domain-containing protein</fullName>
    </recommendedName>
</protein>
<gene>
    <name evidence="3" type="ORF">KOW79_015716</name>
</gene>
<dbReference type="OrthoDB" id="9995163at2759"/>
<comment type="caution">
    <text evidence="3">The sequence shown here is derived from an EMBL/GenBank/DDBJ whole genome shotgun (WGS) entry which is preliminary data.</text>
</comment>
<reference evidence="3 4" key="1">
    <citation type="submission" date="2021-06" db="EMBL/GenBank/DDBJ databases">
        <title>Chromosome-level genome assembly of the red-tail catfish (Hemibagrus wyckioides).</title>
        <authorList>
            <person name="Shao F."/>
        </authorList>
    </citation>
    <scope>NUCLEOTIDE SEQUENCE [LARGE SCALE GENOMIC DNA]</scope>
    <source>
        <strain evidence="3">EC202008001</strain>
        <tissue evidence="3">Blood</tissue>
    </source>
</reference>
<dbReference type="InterPro" id="IPR036186">
    <property type="entry name" value="Serpin_sf"/>
</dbReference>
<dbReference type="InterPro" id="IPR042178">
    <property type="entry name" value="Serpin_sf_1"/>
</dbReference>
<sequence length="463" mass="51287">MEQYIKRKSLCTTEIDSFERVFGESRPDCAEDSGGSCSSKEHCDTEGKQRFFTSLIMMRIILLSCLWGLLSLSLAQQSDTEEGGADEEVVELFTTPRTKLSAATSDFGYNLFRALAAQDPKASVLLSPMSISAAFTQLSMGSSERAMKQLQRVLRYHTLKDLQLHDTLRDLLAYLRAPAKGFSSVERLLIGKRLRPNLEYLNSIEKQYGERPQTLMGGAREIKPINDWFKQNTGGKVDRVLGTSLPRNPAVVPVGAAAFKGKWVTRFSQAGKKEEFQLDGEAPTTIAMMKQDNYPVKLGIDSDLGCTIAQVPMEDGVSMYYFLPDDVTKNLTLIEEALTAEFVQDLANTLHSVQVQLTLPVLKLGYSTDLFGPLSDVGLSDWLSTPELDKITSQPVKLTTVRHKVVMETAPEGSQYPSTPSTRNSQSLSYSVNRPFVFLIRDEPSGALLFIGKVLNPRDLASV</sequence>
<dbReference type="SUPFAM" id="SSF56574">
    <property type="entry name" value="Serpins"/>
    <property type="match status" value="1"/>
</dbReference>
<dbReference type="GO" id="GO:0004867">
    <property type="term" value="F:serine-type endopeptidase inhibitor activity"/>
    <property type="evidence" value="ECO:0007669"/>
    <property type="project" value="InterPro"/>
</dbReference>
<dbReference type="Proteomes" id="UP000824219">
    <property type="component" value="Linkage Group LG18"/>
</dbReference>
<dbReference type="InterPro" id="IPR042185">
    <property type="entry name" value="Serpin_sf_2"/>
</dbReference>
<dbReference type="PANTHER" id="PTHR11461:SF84">
    <property type="entry name" value="PIGMENT EPITHELIUM-DERIVED FACTOR"/>
    <property type="match status" value="1"/>
</dbReference>
<dbReference type="GO" id="GO:0016525">
    <property type="term" value="P:negative regulation of angiogenesis"/>
    <property type="evidence" value="ECO:0007669"/>
    <property type="project" value="TreeGrafter"/>
</dbReference>
<dbReference type="EMBL" id="JAHKSW010000018">
    <property type="protein sequence ID" value="KAG7321301.1"/>
    <property type="molecule type" value="Genomic_DNA"/>
</dbReference>
<evidence type="ECO:0000313" key="4">
    <source>
        <dbReference type="Proteomes" id="UP000824219"/>
    </source>
</evidence>
<dbReference type="GO" id="GO:0005615">
    <property type="term" value="C:extracellular space"/>
    <property type="evidence" value="ECO:0007669"/>
    <property type="project" value="InterPro"/>
</dbReference>
<comment type="similarity">
    <text evidence="1">Belongs to the serpin family.</text>
</comment>
<evidence type="ECO:0000259" key="2">
    <source>
        <dbReference type="SMART" id="SM00093"/>
    </source>
</evidence>
<dbReference type="AlphaFoldDB" id="A0A9D3NEL9"/>
<dbReference type="InterPro" id="IPR000215">
    <property type="entry name" value="Serpin_fam"/>
</dbReference>
<dbReference type="Gene3D" id="3.30.497.10">
    <property type="entry name" value="Antithrombin, subunit I, domain 2"/>
    <property type="match status" value="1"/>
</dbReference>
<dbReference type="PANTHER" id="PTHR11461">
    <property type="entry name" value="SERINE PROTEASE INHIBITOR, SERPIN"/>
    <property type="match status" value="1"/>
</dbReference>
<keyword evidence="4" id="KW-1185">Reference proteome</keyword>
<evidence type="ECO:0000313" key="3">
    <source>
        <dbReference type="EMBL" id="KAG7321301.1"/>
    </source>
</evidence>
<organism evidence="3 4">
    <name type="scientific">Hemibagrus wyckioides</name>
    <dbReference type="NCBI Taxonomy" id="337641"/>
    <lineage>
        <taxon>Eukaryota</taxon>
        <taxon>Metazoa</taxon>
        <taxon>Chordata</taxon>
        <taxon>Craniata</taxon>
        <taxon>Vertebrata</taxon>
        <taxon>Euteleostomi</taxon>
        <taxon>Actinopterygii</taxon>
        <taxon>Neopterygii</taxon>
        <taxon>Teleostei</taxon>
        <taxon>Ostariophysi</taxon>
        <taxon>Siluriformes</taxon>
        <taxon>Bagridae</taxon>
        <taxon>Hemibagrus</taxon>
    </lineage>
</organism>
<dbReference type="InterPro" id="IPR023796">
    <property type="entry name" value="Serpin_dom"/>
</dbReference>
<dbReference type="Pfam" id="PF00079">
    <property type="entry name" value="Serpin"/>
    <property type="match status" value="1"/>
</dbReference>
<dbReference type="InterPro" id="IPR023795">
    <property type="entry name" value="Serpin_CS"/>
</dbReference>
<proteinExistence type="inferred from homology"/>
<name>A0A9D3NEL9_9TELE</name>
<accession>A0A9D3NEL9</accession>
<feature type="domain" description="Serpin" evidence="2">
    <location>
        <begin position="109"/>
        <end position="457"/>
    </location>
</feature>
<evidence type="ECO:0000256" key="1">
    <source>
        <dbReference type="RuleBase" id="RU000411"/>
    </source>
</evidence>
<dbReference type="PROSITE" id="PS00284">
    <property type="entry name" value="SERPIN"/>
    <property type="match status" value="1"/>
</dbReference>
<dbReference type="SMART" id="SM00093">
    <property type="entry name" value="SERPIN"/>
    <property type="match status" value="1"/>
</dbReference>